<protein>
    <submittedName>
        <fullName evidence="1">Uncharacterized protein</fullName>
    </submittedName>
</protein>
<gene>
    <name evidence="1" type="ORF">MENTE1834_LOCUS19702</name>
</gene>
<proteinExistence type="predicted"/>
<accession>A0ACB0Z283</accession>
<reference evidence="1" key="1">
    <citation type="submission" date="2023-11" db="EMBL/GenBank/DDBJ databases">
        <authorList>
            <person name="Poullet M."/>
        </authorList>
    </citation>
    <scope>NUCLEOTIDE SEQUENCE</scope>
    <source>
        <strain evidence="1">E1834</strain>
    </source>
</reference>
<sequence length="45" mass="4973">MIAEHLPIQNVGSAVLMCGPPPMINYACNPALDKLNFPVENRFVF</sequence>
<evidence type="ECO:0000313" key="1">
    <source>
        <dbReference type="EMBL" id="CAK5073062.1"/>
    </source>
</evidence>
<organism evidence="1 2">
    <name type="scientific">Meloidogyne enterolobii</name>
    <name type="common">Root-knot nematode worm</name>
    <name type="synonym">Meloidogyne mayaguensis</name>
    <dbReference type="NCBI Taxonomy" id="390850"/>
    <lineage>
        <taxon>Eukaryota</taxon>
        <taxon>Metazoa</taxon>
        <taxon>Ecdysozoa</taxon>
        <taxon>Nematoda</taxon>
        <taxon>Chromadorea</taxon>
        <taxon>Rhabditida</taxon>
        <taxon>Tylenchina</taxon>
        <taxon>Tylenchomorpha</taxon>
        <taxon>Tylenchoidea</taxon>
        <taxon>Meloidogynidae</taxon>
        <taxon>Meloidogyninae</taxon>
        <taxon>Meloidogyne</taxon>
    </lineage>
</organism>
<comment type="caution">
    <text evidence="1">The sequence shown here is derived from an EMBL/GenBank/DDBJ whole genome shotgun (WGS) entry which is preliminary data.</text>
</comment>
<evidence type="ECO:0000313" key="2">
    <source>
        <dbReference type="Proteomes" id="UP001497535"/>
    </source>
</evidence>
<name>A0ACB0Z283_MELEN</name>
<keyword evidence="2" id="KW-1185">Reference proteome</keyword>
<dbReference type="Proteomes" id="UP001497535">
    <property type="component" value="Unassembled WGS sequence"/>
</dbReference>
<dbReference type="EMBL" id="CAVMJV010000023">
    <property type="protein sequence ID" value="CAK5073062.1"/>
    <property type="molecule type" value="Genomic_DNA"/>
</dbReference>